<dbReference type="RefSeq" id="WP_164446291.1">
    <property type="nucleotide sequence ID" value="NZ_SAIY01000002.1"/>
</dbReference>
<reference evidence="1 2" key="1">
    <citation type="submission" date="2020-02" db="EMBL/GenBank/DDBJ databases">
        <title>Draft Genome Sequence of Verrucosispora sp. Strain CWR15, Isolated from Gulf of Mexico Sponge.</title>
        <authorList>
            <person name="Kennedy S.J."/>
            <person name="Cella E."/>
            <person name="Azarian T."/>
            <person name="Baker B.J."/>
            <person name="Shaw L.N."/>
        </authorList>
    </citation>
    <scope>NUCLEOTIDE SEQUENCE [LARGE SCALE GENOMIC DNA]</scope>
    <source>
        <strain evidence="1 2">CWR15</strain>
    </source>
</reference>
<name>A0A6M1L735_9ACTN</name>
<dbReference type="EMBL" id="SAIY01000002">
    <property type="protein sequence ID" value="NGM12413.1"/>
    <property type="molecule type" value="Genomic_DNA"/>
</dbReference>
<gene>
    <name evidence="1" type="ORF">ENC19_06920</name>
</gene>
<evidence type="ECO:0000313" key="2">
    <source>
        <dbReference type="Proteomes" id="UP000478148"/>
    </source>
</evidence>
<evidence type="ECO:0000313" key="1">
    <source>
        <dbReference type="EMBL" id="NGM12413.1"/>
    </source>
</evidence>
<accession>A0A6M1L735</accession>
<proteinExistence type="predicted"/>
<dbReference type="Proteomes" id="UP000478148">
    <property type="component" value="Unassembled WGS sequence"/>
</dbReference>
<dbReference type="AlphaFoldDB" id="A0A6M1L735"/>
<sequence>MSISSTMSWPCPAATWYRSMVVAPTCALTKSRLTLPASSQHRSAGTKGPRFCPANPERRLPYWLFSIESSLGRLI</sequence>
<protein>
    <submittedName>
        <fullName evidence="1">Uncharacterized protein</fullName>
    </submittedName>
</protein>
<comment type="caution">
    <text evidence="1">The sequence shown here is derived from an EMBL/GenBank/DDBJ whole genome shotgun (WGS) entry which is preliminary data.</text>
</comment>
<keyword evidence="2" id="KW-1185">Reference proteome</keyword>
<organism evidence="1 2">
    <name type="scientific">Verrucosispora sioxanthis</name>
    <dbReference type="NCBI Taxonomy" id="2499994"/>
    <lineage>
        <taxon>Bacteria</taxon>
        <taxon>Bacillati</taxon>
        <taxon>Actinomycetota</taxon>
        <taxon>Actinomycetes</taxon>
        <taxon>Micromonosporales</taxon>
        <taxon>Micromonosporaceae</taxon>
        <taxon>Micromonospora</taxon>
    </lineage>
</organism>